<accession>C8WZS3</accession>
<gene>
    <name evidence="2" type="ordered locus">Dret_0246</name>
</gene>
<dbReference type="AlphaFoldDB" id="C8WZS3"/>
<dbReference type="SUPFAM" id="SSF46785">
    <property type="entry name" value="Winged helix' DNA-binding domain"/>
    <property type="match status" value="1"/>
</dbReference>
<protein>
    <submittedName>
        <fullName evidence="2">Dissimilatory sulfite reductase D</fullName>
    </submittedName>
</protein>
<reference evidence="2 3" key="2">
    <citation type="journal article" date="2010" name="Stand. Genomic Sci.">
        <title>Complete genome sequence of Desulfohalobium retbaense type strain (HR(100)).</title>
        <authorList>
            <person name="Spring S."/>
            <person name="Nolan M."/>
            <person name="Lapidus A."/>
            <person name="Glavina Del Rio T."/>
            <person name="Copeland A."/>
            <person name="Tice H."/>
            <person name="Cheng J.F."/>
            <person name="Lucas S."/>
            <person name="Land M."/>
            <person name="Chen F."/>
            <person name="Bruce D."/>
            <person name="Goodwin L."/>
            <person name="Pitluck S."/>
            <person name="Ivanova N."/>
            <person name="Mavromatis K."/>
            <person name="Mikhailova N."/>
            <person name="Pati A."/>
            <person name="Chen A."/>
            <person name="Palaniappan K."/>
            <person name="Hauser L."/>
            <person name="Chang Y.J."/>
            <person name="Jeffries C.D."/>
            <person name="Munk C."/>
            <person name="Kiss H."/>
            <person name="Chain P."/>
            <person name="Han C."/>
            <person name="Brettin T."/>
            <person name="Detter J.C."/>
            <person name="Schuler E."/>
            <person name="Goker M."/>
            <person name="Rohde M."/>
            <person name="Bristow J."/>
            <person name="Eisen J.A."/>
            <person name="Markowitz V."/>
            <person name="Hugenholtz P."/>
            <person name="Kyrpides N.C."/>
            <person name="Klenk H.P."/>
        </authorList>
    </citation>
    <scope>NUCLEOTIDE SEQUENCE [LARGE SCALE GENOMIC DNA]</scope>
    <source>
        <strain evidence="2 3">DSM 5692</strain>
    </source>
</reference>
<dbReference type="EMBL" id="CP001734">
    <property type="protein sequence ID" value="ACV67548.1"/>
    <property type="molecule type" value="Genomic_DNA"/>
</dbReference>
<dbReference type="InterPro" id="IPR036390">
    <property type="entry name" value="WH_DNA-bd_sf"/>
</dbReference>
<dbReference type="OrthoDB" id="5459227at2"/>
<dbReference type="InterPro" id="IPR036388">
    <property type="entry name" value="WH-like_DNA-bd_sf"/>
</dbReference>
<keyword evidence="3" id="KW-1185">Reference proteome</keyword>
<feature type="domain" description="Dissimilatory sulphite reductase D" evidence="1">
    <location>
        <begin position="6"/>
        <end position="69"/>
    </location>
</feature>
<evidence type="ECO:0000313" key="2">
    <source>
        <dbReference type="EMBL" id="ACV67548.1"/>
    </source>
</evidence>
<dbReference type="Proteomes" id="UP000001052">
    <property type="component" value="Chromosome"/>
</dbReference>
<proteinExistence type="predicted"/>
<dbReference type="KEGG" id="drt:Dret_0246"/>
<dbReference type="Gene3D" id="1.10.10.10">
    <property type="entry name" value="Winged helix-like DNA-binding domain superfamily/Winged helix DNA-binding domain"/>
    <property type="match status" value="1"/>
</dbReference>
<dbReference type="eggNOG" id="ENOG5033191">
    <property type="taxonomic scope" value="Bacteria"/>
</dbReference>
<name>C8WZS3_DESRD</name>
<dbReference type="RefSeq" id="WP_015750707.1">
    <property type="nucleotide sequence ID" value="NC_013223.1"/>
</dbReference>
<dbReference type="Pfam" id="PF08679">
    <property type="entry name" value="DsrD"/>
    <property type="match status" value="1"/>
</dbReference>
<evidence type="ECO:0000313" key="3">
    <source>
        <dbReference type="Proteomes" id="UP000001052"/>
    </source>
</evidence>
<reference evidence="3" key="1">
    <citation type="submission" date="2009-09" db="EMBL/GenBank/DDBJ databases">
        <title>The complete chromosome of Desulfohalobium retbaense DSM 5692.</title>
        <authorList>
            <consortium name="US DOE Joint Genome Institute (JGI-PGF)"/>
            <person name="Lucas S."/>
            <person name="Copeland A."/>
            <person name="Lapidus A."/>
            <person name="Glavina del Rio T."/>
            <person name="Dalin E."/>
            <person name="Tice H."/>
            <person name="Bruce D."/>
            <person name="Goodwin L."/>
            <person name="Pitluck S."/>
            <person name="Kyrpides N."/>
            <person name="Mavromatis K."/>
            <person name="Ivanova N."/>
            <person name="Mikhailova N."/>
            <person name="Munk A.C."/>
            <person name="Brettin T."/>
            <person name="Detter J.C."/>
            <person name="Han C."/>
            <person name="Tapia R."/>
            <person name="Larimer F."/>
            <person name="Land M."/>
            <person name="Hauser L."/>
            <person name="Markowitz V."/>
            <person name="Cheng J.-F."/>
            <person name="Hugenholtz P."/>
            <person name="Woyke T."/>
            <person name="Wu D."/>
            <person name="Spring S."/>
            <person name="Klenk H.-P."/>
            <person name="Eisen J.A."/>
        </authorList>
    </citation>
    <scope>NUCLEOTIDE SEQUENCE [LARGE SCALE GENOMIC DNA]</scope>
    <source>
        <strain evidence="3">DSM 5692</strain>
    </source>
</reference>
<dbReference type="InterPro" id="IPR014793">
    <property type="entry name" value="DsrD"/>
</dbReference>
<dbReference type="STRING" id="485915.Dret_0246"/>
<dbReference type="HOGENOM" id="CLU_196901_0_0_7"/>
<sequence length="79" mass="8796">MADEEIKQKILDELKAKSKNKSKFYFSDLQKMTGMKPREAKKIINVMVTDGDLVYWSSGSTTMYSLPGAGKQSAAEGED</sequence>
<evidence type="ECO:0000259" key="1">
    <source>
        <dbReference type="Pfam" id="PF08679"/>
    </source>
</evidence>
<organism evidence="2 3">
    <name type="scientific">Desulfohalobium retbaense (strain ATCC 49708 / DSM 5692 / JCM 16813 / HR100)</name>
    <dbReference type="NCBI Taxonomy" id="485915"/>
    <lineage>
        <taxon>Bacteria</taxon>
        <taxon>Pseudomonadati</taxon>
        <taxon>Thermodesulfobacteriota</taxon>
        <taxon>Desulfovibrionia</taxon>
        <taxon>Desulfovibrionales</taxon>
        <taxon>Desulfohalobiaceae</taxon>
        <taxon>Desulfohalobium</taxon>
    </lineage>
</organism>